<dbReference type="PATRIC" id="fig|1231190.3.peg.4803"/>
<organism evidence="3 4">
    <name type="scientific">Nitratireductor indicus C115</name>
    <dbReference type="NCBI Taxonomy" id="1231190"/>
    <lineage>
        <taxon>Bacteria</taxon>
        <taxon>Pseudomonadati</taxon>
        <taxon>Pseudomonadota</taxon>
        <taxon>Alphaproteobacteria</taxon>
        <taxon>Hyphomicrobiales</taxon>
        <taxon>Phyllobacteriaceae</taxon>
        <taxon>Nitratireductor</taxon>
    </lineage>
</organism>
<name>K2MXH0_9HYPH</name>
<dbReference type="eggNOG" id="COG1196">
    <property type="taxonomic scope" value="Bacteria"/>
</dbReference>
<keyword evidence="4" id="KW-1185">Reference proteome</keyword>
<gene>
    <name evidence="3" type="ORF">NA8A_23312</name>
</gene>
<accession>K2MXH0</accession>
<evidence type="ECO:0000313" key="4">
    <source>
        <dbReference type="Proteomes" id="UP000007374"/>
    </source>
</evidence>
<comment type="caution">
    <text evidence="3">The sequence shown here is derived from an EMBL/GenBank/DDBJ whole genome shotgun (WGS) entry which is preliminary data.</text>
</comment>
<evidence type="ECO:0000256" key="1">
    <source>
        <dbReference type="SAM" id="Coils"/>
    </source>
</evidence>
<reference evidence="3 4" key="1">
    <citation type="journal article" date="2012" name="J. Bacteriol.">
        <title>Genome Sequence of Nitratireductor indicus Type Strain C115.</title>
        <authorList>
            <person name="Lai Q."/>
            <person name="Li G."/>
            <person name="Yu Z."/>
            <person name="Shao Z."/>
        </authorList>
    </citation>
    <scope>NUCLEOTIDE SEQUENCE [LARGE SCALE GENOMIC DNA]</scope>
    <source>
        <strain evidence="3 4">C115</strain>
    </source>
</reference>
<evidence type="ECO:0000259" key="2">
    <source>
        <dbReference type="Pfam" id="PF06791"/>
    </source>
</evidence>
<sequence>MPEISEKLLVAIEVTQRRVEKQLASIAKKAAQSAKGMEDDFARANKRIVAGAGQAATALERINKVTGVSGRGVSKDRARDVEEYGRELDRLRAKYNPLYAASKQYETELDELNRALAVGAVSADEHGAALTRLNGRYQAMTLQGTTATKALRSTRFETANVAAQLNDIGVQLASGQSPFLIAVQQGTQLNQIFGGAGGLRGSLGLLAGAFGSLINPVSLATIAIIGLGGAAVQYIFETEKDIDALNETLKQHEAFIRALGPAYENALERARQYAQDPAVVEAILGDRAKTAAEELRNTILAAVANIDSEIRRATSRQEVGDPLNTRFGPFIEAIDKLRDGTTTVREFQQAVTEIGQRSSGLAEVASSLRLMVDEAANAESAVQGLPTSVDHVALAFNQLQSAIDGVRSDKARSELDDLKDRAEGGEVSIDDIRAALGALSATQPDLNSAIGEIGRLFDAAIAARQAIDLLYQPLGGNSKVAGGKTGRAGRPDPLSDTDFARRFGYGEYFDFPKEKSGKSGRSKRASEAEREQEAVKKLIADLEFELSVIGLSNEEREKEEALRRAGASATEEQKNRIVALTEQLQQERAALEANEEAAKFFKDTLADAFLAIVPAVETGNKALDNLLNTLIQAVTQAALLGSGPLAGLFGGGGGILGAIFGFARGGIAAQGRPQPIRTFARGGVSRSAAIFGEAGPEAAVPLPDGRRIPVDLRIPELPRPRSTSINMPISIDARNADAAGLARVESQLRDLQRSLPRQIDQRVNTREIRKTRP</sequence>
<protein>
    <submittedName>
        <fullName evidence="3">Tail component of prophage protein</fullName>
    </submittedName>
</protein>
<dbReference type="Proteomes" id="UP000007374">
    <property type="component" value="Unassembled WGS sequence"/>
</dbReference>
<dbReference type="OrthoDB" id="8219583at2"/>
<dbReference type="Pfam" id="PF06791">
    <property type="entry name" value="TMP_2"/>
    <property type="match status" value="1"/>
</dbReference>
<dbReference type="STRING" id="721133.SAMN05216176_11772"/>
<proteinExistence type="predicted"/>
<dbReference type="AlphaFoldDB" id="K2MXH0"/>
<evidence type="ECO:0000313" key="3">
    <source>
        <dbReference type="EMBL" id="EKF39953.1"/>
    </source>
</evidence>
<feature type="coiled-coil region" evidence="1">
    <location>
        <begin position="570"/>
        <end position="597"/>
    </location>
</feature>
<dbReference type="EMBL" id="AMSI01000032">
    <property type="protein sequence ID" value="EKF39953.1"/>
    <property type="molecule type" value="Genomic_DNA"/>
</dbReference>
<dbReference type="InterPro" id="IPR009628">
    <property type="entry name" value="Phage_tape_measure_N"/>
</dbReference>
<feature type="domain" description="Bacteriophage tail tape measure N-terminal" evidence="2">
    <location>
        <begin position="145"/>
        <end position="245"/>
    </location>
</feature>
<dbReference type="RefSeq" id="WP_009452899.1">
    <property type="nucleotide sequence ID" value="NZ_AMSI01000032.1"/>
</dbReference>
<keyword evidence="1" id="KW-0175">Coiled coil</keyword>